<dbReference type="Gene3D" id="1.25.40.20">
    <property type="entry name" value="Ankyrin repeat-containing domain"/>
    <property type="match status" value="1"/>
</dbReference>
<evidence type="ECO:0000313" key="3">
    <source>
        <dbReference type="Proteomes" id="UP000240493"/>
    </source>
</evidence>
<dbReference type="OrthoDB" id="4900122at2759"/>
<evidence type="ECO:0000259" key="1">
    <source>
        <dbReference type="Pfam" id="PF17100"/>
    </source>
</evidence>
<dbReference type="AlphaFoldDB" id="A0A2T3ZIT3"/>
<sequence>MEHVQKEAWKVMFLGSEVRLAEMVESVLKAIKLVNGSVTEAIIPSSYASLAWAGISFLVSVCLNPKRQEESLAEGLRYISSLILKCVLYQWTGKTRWMGKIRLLLETVPMRIRGGSWFLSELEEKISRQTVIMNLATEAVKMLLDECHTIDINAHGGIFGTALQAAAYSGQAKTVQMLLRRKDRVICNERCGKYGSALNAAVIRGHWDIVELLLEAGEKPDYHMLQEPDEEFLTQIREEHGWVAEERYRKFWEVEKRNF</sequence>
<proteinExistence type="predicted"/>
<dbReference type="InterPro" id="IPR031359">
    <property type="entry name" value="NACHT_N"/>
</dbReference>
<feature type="domain" description="NWD NACHT-NTPase N-terminal" evidence="1">
    <location>
        <begin position="19"/>
        <end position="81"/>
    </location>
</feature>
<dbReference type="EMBL" id="KZ679258">
    <property type="protein sequence ID" value="PTB44721.1"/>
    <property type="molecule type" value="Genomic_DNA"/>
</dbReference>
<dbReference type="Proteomes" id="UP000240493">
    <property type="component" value="Unassembled WGS sequence"/>
</dbReference>
<protein>
    <recommendedName>
        <fullName evidence="1">NWD NACHT-NTPase N-terminal domain-containing protein</fullName>
    </recommendedName>
</protein>
<dbReference type="InterPro" id="IPR036770">
    <property type="entry name" value="Ankyrin_rpt-contain_sf"/>
</dbReference>
<dbReference type="SUPFAM" id="SSF48403">
    <property type="entry name" value="Ankyrin repeat"/>
    <property type="match status" value="1"/>
</dbReference>
<keyword evidence="3" id="KW-1185">Reference proteome</keyword>
<organism evidence="2 3">
    <name type="scientific">Trichoderma asperellum (strain ATCC 204424 / CBS 433.97 / NBRC 101777)</name>
    <dbReference type="NCBI Taxonomy" id="1042311"/>
    <lineage>
        <taxon>Eukaryota</taxon>
        <taxon>Fungi</taxon>
        <taxon>Dikarya</taxon>
        <taxon>Ascomycota</taxon>
        <taxon>Pezizomycotina</taxon>
        <taxon>Sordariomycetes</taxon>
        <taxon>Hypocreomycetidae</taxon>
        <taxon>Hypocreales</taxon>
        <taxon>Hypocreaceae</taxon>
        <taxon>Trichoderma</taxon>
    </lineage>
</organism>
<accession>A0A2T3ZIT3</accession>
<dbReference type="InterPro" id="IPR002110">
    <property type="entry name" value="Ankyrin_rpt"/>
</dbReference>
<dbReference type="Pfam" id="PF12796">
    <property type="entry name" value="Ank_2"/>
    <property type="match status" value="1"/>
</dbReference>
<evidence type="ECO:0000313" key="2">
    <source>
        <dbReference type="EMBL" id="PTB44721.1"/>
    </source>
</evidence>
<gene>
    <name evidence="2" type="ORF">M441DRAFT_35178</name>
</gene>
<dbReference type="Pfam" id="PF17100">
    <property type="entry name" value="NACHT_N"/>
    <property type="match status" value="1"/>
</dbReference>
<reference evidence="2 3" key="1">
    <citation type="submission" date="2016-07" db="EMBL/GenBank/DDBJ databases">
        <title>Multiple horizontal gene transfer events from other fungi enriched the ability of initially mycotrophic Trichoderma (Ascomycota) to feed on dead plant biomass.</title>
        <authorList>
            <consortium name="DOE Joint Genome Institute"/>
            <person name="Aerts A."/>
            <person name="Atanasova L."/>
            <person name="Chenthamara K."/>
            <person name="Zhang J."/>
            <person name="Grujic M."/>
            <person name="Henrissat B."/>
            <person name="Kuo A."/>
            <person name="Salamov A."/>
            <person name="Lipzen A."/>
            <person name="Labutti K."/>
            <person name="Barry K."/>
            <person name="Miao Y."/>
            <person name="Rahimi M.J."/>
            <person name="Shen Q."/>
            <person name="Grigoriev I.V."/>
            <person name="Kubicek C.P."/>
            <person name="Druzhinina I.S."/>
        </authorList>
    </citation>
    <scope>NUCLEOTIDE SEQUENCE [LARGE SCALE GENOMIC DNA]</scope>
    <source>
        <strain evidence="2 3">CBS 433.97</strain>
    </source>
</reference>
<name>A0A2T3ZIT3_TRIA4</name>
<dbReference type="STRING" id="1042311.A0A2T3ZIT3"/>